<dbReference type="Proteomes" id="UP001049176">
    <property type="component" value="Chromosome 1"/>
</dbReference>
<feature type="region of interest" description="Disordered" evidence="1">
    <location>
        <begin position="69"/>
        <end position="144"/>
    </location>
</feature>
<accession>A0A9P8AF30</accession>
<feature type="compositionally biased region" description="Basic residues" evidence="1">
    <location>
        <begin position="89"/>
        <end position="101"/>
    </location>
</feature>
<dbReference type="OrthoDB" id="2537258at2759"/>
<organism evidence="2 3">
    <name type="scientific">Marasmius oreades</name>
    <name type="common">fairy-ring Marasmius</name>
    <dbReference type="NCBI Taxonomy" id="181124"/>
    <lineage>
        <taxon>Eukaryota</taxon>
        <taxon>Fungi</taxon>
        <taxon>Dikarya</taxon>
        <taxon>Basidiomycota</taxon>
        <taxon>Agaricomycotina</taxon>
        <taxon>Agaricomycetes</taxon>
        <taxon>Agaricomycetidae</taxon>
        <taxon>Agaricales</taxon>
        <taxon>Marasmiineae</taxon>
        <taxon>Marasmiaceae</taxon>
        <taxon>Marasmius</taxon>
    </lineage>
</organism>
<evidence type="ECO:0000313" key="2">
    <source>
        <dbReference type="EMBL" id="KAG7099506.1"/>
    </source>
</evidence>
<dbReference type="RefSeq" id="XP_043015976.1">
    <property type="nucleotide sequence ID" value="XM_043147271.1"/>
</dbReference>
<gene>
    <name evidence="2" type="ORF">E1B28_001352</name>
</gene>
<dbReference type="EMBL" id="CM032181">
    <property type="protein sequence ID" value="KAG7099506.1"/>
    <property type="molecule type" value="Genomic_DNA"/>
</dbReference>
<keyword evidence="3" id="KW-1185">Reference proteome</keyword>
<sequence>MSLQDHIYNANQIIQNPPPPSLRDILTAYRTKGDGDREMLLAMLGAKAAEDNRLAQTASLQRSLLDTCNQSLTLPPPPPPPPAADTYYHHHHSSRKRHRSSHSPYARHLPLSPRSEDAGRCSLSPPRVLPRTSSTRQSPPPPDS</sequence>
<evidence type="ECO:0000313" key="3">
    <source>
        <dbReference type="Proteomes" id="UP001049176"/>
    </source>
</evidence>
<reference evidence="2" key="1">
    <citation type="journal article" date="2021" name="Genome Biol. Evol.">
        <title>The assembled and annotated genome of the fairy-ring fungus Marasmius oreades.</title>
        <authorList>
            <person name="Hiltunen M."/>
            <person name="Ament-Velasquez S.L."/>
            <person name="Johannesson H."/>
        </authorList>
    </citation>
    <scope>NUCLEOTIDE SEQUENCE</scope>
    <source>
        <strain evidence="2">03SP1</strain>
    </source>
</reference>
<comment type="caution">
    <text evidence="2">The sequence shown here is derived from an EMBL/GenBank/DDBJ whole genome shotgun (WGS) entry which is preliminary data.</text>
</comment>
<name>A0A9P8AF30_9AGAR</name>
<feature type="compositionally biased region" description="Pro residues" evidence="1">
    <location>
        <begin position="74"/>
        <end position="83"/>
    </location>
</feature>
<protein>
    <submittedName>
        <fullName evidence="2">Uncharacterized protein</fullName>
    </submittedName>
</protein>
<proteinExistence type="predicted"/>
<dbReference type="KEGG" id="more:E1B28_001352"/>
<dbReference type="GeneID" id="66070428"/>
<dbReference type="AlphaFoldDB" id="A0A9P8AF30"/>
<evidence type="ECO:0000256" key="1">
    <source>
        <dbReference type="SAM" id="MobiDB-lite"/>
    </source>
</evidence>